<evidence type="ECO:0000313" key="2">
    <source>
        <dbReference type="WBParaSite" id="JU765_v2.g14917.t1"/>
    </source>
</evidence>
<name>A0AC34QBX6_9BILA</name>
<reference evidence="2" key="1">
    <citation type="submission" date="2022-11" db="UniProtKB">
        <authorList>
            <consortium name="WormBaseParasite"/>
        </authorList>
    </citation>
    <scope>IDENTIFICATION</scope>
</reference>
<accession>A0AC34QBX6</accession>
<dbReference type="Proteomes" id="UP000887576">
    <property type="component" value="Unplaced"/>
</dbReference>
<evidence type="ECO:0000313" key="1">
    <source>
        <dbReference type="Proteomes" id="UP000887576"/>
    </source>
</evidence>
<protein>
    <submittedName>
        <fullName evidence="2">Acireductone dioxygenase</fullName>
    </submittedName>
</protein>
<dbReference type="WBParaSite" id="JU765_v2.g14917.t1">
    <property type="protein sequence ID" value="JU765_v2.g14917.t1"/>
    <property type="gene ID" value="JU765_v2.g14917"/>
</dbReference>
<organism evidence="1 2">
    <name type="scientific">Panagrolaimus sp. JU765</name>
    <dbReference type="NCBI Taxonomy" id="591449"/>
    <lineage>
        <taxon>Eukaryota</taxon>
        <taxon>Metazoa</taxon>
        <taxon>Ecdysozoa</taxon>
        <taxon>Nematoda</taxon>
        <taxon>Chromadorea</taxon>
        <taxon>Rhabditida</taxon>
        <taxon>Tylenchina</taxon>
        <taxon>Panagrolaimomorpha</taxon>
        <taxon>Panagrolaimoidea</taxon>
        <taxon>Panagrolaimidae</taxon>
        <taxon>Panagrolaimus</taxon>
    </lineage>
</organism>
<sequence>MVKLWLMSETFDDPRSECHRKPPEILSLDSLEQIGVLYYHYDTKNGLDSVAKERNYDYQDEVVINRGKLPNYDEKIKMFFEEHLHTDEEIRYVVDGSGYFDVRDKNDNWIRILVETGDLIILPAGIYHRFTPDHSDYIHVIRMFRGNPKWEAHNRSQKTENMEERLEYTKSMK</sequence>
<proteinExistence type="predicted"/>